<evidence type="ECO:0000313" key="1">
    <source>
        <dbReference type="EMBL" id="OAS99743.1"/>
    </source>
</evidence>
<accession>A0ABX2VR85</accession>
<dbReference type="EMBL" id="EQ999973">
    <property type="protein sequence ID" value="OAS99743.1"/>
    <property type="molecule type" value="Genomic_DNA"/>
</dbReference>
<gene>
    <name evidence="1" type="ORF">BDCG_16292</name>
</gene>
<evidence type="ECO:0000313" key="2">
    <source>
        <dbReference type="Proteomes" id="UP000002039"/>
    </source>
</evidence>
<dbReference type="RefSeq" id="XP_045279471.1">
    <property type="nucleotide sequence ID" value="XM_045425542.1"/>
</dbReference>
<reference evidence="2" key="1">
    <citation type="journal article" date="2015" name="PLoS Genet.">
        <title>The dynamic genome and transcriptome of the human fungal pathogen Blastomyces and close relative Emmonsia.</title>
        <authorList>
            <person name="Munoz J.F."/>
            <person name="Gauthier G.M."/>
            <person name="Desjardins C.A."/>
            <person name="Gallo J.E."/>
            <person name="Holder J."/>
            <person name="Sullivan T.D."/>
            <person name="Marty A.J."/>
            <person name="Carmen J.C."/>
            <person name="Chen Z."/>
            <person name="Ding L."/>
            <person name="Gujja S."/>
            <person name="Magrini V."/>
            <person name="Misas E."/>
            <person name="Mitreva M."/>
            <person name="Priest M."/>
            <person name="Saif S."/>
            <person name="Whiston E.A."/>
            <person name="Young S."/>
            <person name="Zeng Q."/>
            <person name="Goldman W.E."/>
            <person name="Mardis E.R."/>
            <person name="Taylor J.W."/>
            <person name="McEwen J.G."/>
            <person name="Clay O.K."/>
            <person name="Klein B.S."/>
            <person name="Cuomo C.A."/>
        </authorList>
    </citation>
    <scope>NUCLEOTIDE SEQUENCE [LARGE SCALE GENOMIC DNA]</scope>
    <source>
        <strain evidence="2">ER-3 / ATCC MYA-2586</strain>
    </source>
</reference>
<organism evidence="1 2">
    <name type="scientific">Ajellomyces dermatitidis (strain ER-3 / ATCC MYA-2586)</name>
    <name type="common">Blastomyces dermatitidis</name>
    <dbReference type="NCBI Taxonomy" id="559297"/>
    <lineage>
        <taxon>Eukaryota</taxon>
        <taxon>Fungi</taxon>
        <taxon>Dikarya</taxon>
        <taxon>Ascomycota</taxon>
        <taxon>Pezizomycotina</taxon>
        <taxon>Eurotiomycetes</taxon>
        <taxon>Eurotiomycetidae</taxon>
        <taxon>Onygenales</taxon>
        <taxon>Ajellomycetaceae</taxon>
        <taxon>Blastomyces</taxon>
    </lineage>
</organism>
<dbReference type="Proteomes" id="UP000002039">
    <property type="component" value="Unassembled WGS sequence"/>
</dbReference>
<dbReference type="GeneID" id="69031184"/>
<keyword evidence="2" id="KW-1185">Reference proteome</keyword>
<protein>
    <submittedName>
        <fullName evidence="1">Uncharacterized protein</fullName>
    </submittedName>
</protein>
<proteinExistence type="predicted"/>
<name>A0ABX2VR85_AJEDR</name>
<sequence length="151" mass="17202">MGETHIRSSISFQGILSKHLRGGRAVLFFRLGIQNKPQVIAGGITGFEPNLTPTHSQGPTILAFCIQNRHLLIFQRIFIPPSASIHNRRIQTSLLRRLFRAIRGLGQRSSFLRSSHPQQRKSICKLKASPFLTEFQCLRLSRPSPDKFWTE</sequence>